<evidence type="ECO:0000313" key="2">
    <source>
        <dbReference type="EMBL" id="THH29035.1"/>
    </source>
</evidence>
<dbReference type="GO" id="GO:0005506">
    <property type="term" value="F:iron ion binding"/>
    <property type="evidence" value="ECO:0007669"/>
    <property type="project" value="InterPro"/>
</dbReference>
<evidence type="ECO:0000313" key="3">
    <source>
        <dbReference type="Proteomes" id="UP000308730"/>
    </source>
</evidence>
<organism evidence="2 3">
    <name type="scientific">Antrodiella citrinella</name>
    <dbReference type="NCBI Taxonomy" id="2447956"/>
    <lineage>
        <taxon>Eukaryota</taxon>
        <taxon>Fungi</taxon>
        <taxon>Dikarya</taxon>
        <taxon>Basidiomycota</taxon>
        <taxon>Agaricomycotina</taxon>
        <taxon>Agaricomycetes</taxon>
        <taxon>Polyporales</taxon>
        <taxon>Steccherinaceae</taxon>
        <taxon>Antrodiella</taxon>
    </lineage>
</organism>
<dbReference type="GO" id="GO:0020037">
    <property type="term" value="F:heme binding"/>
    <property type="evidence" value="ECO:0007669"/>
    <property type="project" value="InterPro"/>
</dbReference>
<keyword evidence="3" id="KW-1185">Reference proteome</keyword>
<dbReference type="GO" id="GO:0016705">
    <property type="term" value="F:oxidoreductase activity, acting on paired donors, with incorporation or reduction of molecular oxygen"/>
    <property type="evidence" value="ECO:0007669"/>
    <property type="project" value="InterPro"/>
</dbReference>
<dbReference type="Proteomes" id="UP000308730">
    <property type="component" value="Unassembled WGS sequence"/>
</dbReference>
<dbReference type="Pfam" id="PF00067">
    <property type="entry name" value="p450"/>
    <property type="match status" value="1"/>
</dbReference>
<dbReference type="InterPro" id="IPR001128">
    <property type="entry name" value="Cyt_P450"/>
</dbReference>
<dbReference type="OrthoDB" id="1470350at2759"/>
<dbReference type="GO" id="GO:0004497">
    <property type="term" value="F:monooxygenase activity"/>
    <property type="evidence" value="ECO:0007669"/>
    <property type="project" value="InterPro"/>
</dbReference>
<accession>A0A4S4MT80</accession>
<reference evidence="2 3" key="1">
    <citation type="submission" date="2019-02" db="EMBL/GenBank/DDBJ databases">
        <title>Genome sequencing of the rare red list fungi Antrodiella citrinella (Flaviporus citrinellus).</title>
        <authorList>
            <person name="Buettner E."/>
            <person name="Kellner H."/>
        </authorList>
    </citation>
    <scope>NUCLEOTIDE SEQUENCE [LARGE SCALE GENOMIC DNA]</scope>
    <source>
        <strain evidence="2 3">DSM 108506</strain>
    </source>
</reference>
<dbReference type="AlphaFoldDB" id="A0A4S4MT80"/>
<sequence length="171" mass="19507">MLPAFGAPESRALFPIYSRCAESITTRWRDQLFDTPDQSCEFNVTTWLSCATLDAIGEAAFDHKFGAIDQEDEFVNAYRGLPWSLSFPYEVLVYIYDRLPSYRFREVAPRFARQMLANKDVTLAKGSSSVMTILVRANNSQNEQSKLTDYEMPLTDEPSFKLGPIRTRKAP</sequence>
<gene>
    <name evidence="2" type="ORF">EUX98_g5154</name>
</gene>
<comment type="caution">
    <text evidence="2">The sequence shown here is derived from an EMBL/GenBank/DDBJ whole genome shotgun (WGS) entry which is preliminary data.</text>
</comment>
<dbReference type="SUPFAM" id="SSF48264">
    <property type="entry name" value="Cytochrome P450"/>
    <property type="match status" value="1"/>
</dbReference>
<feature type="region of interest" description="Disordered" evidence="1">
    <location>
        <begin position="144"/>
        <end position="171"/>
    </location>
</feature>
<protein>
    <submittedName>
        <fullName evidence="2">Uncharacterized protein</fullName>
    </submittedName>
</protein>
<dbReference type="Gene3D" id="1.10.630.10">
    <property type="entry name" value="Cytochrome P450"/>
    <property type="match status" value="1"/>
</dbReference>
<proteinExistence type="predicted"/>
<evidence type="ECO:0000256" key="1">
    <source>
        <dbReference type="SAM" id="MobiDB-lite"/>
    </source>
</evidence>
<dbReference type="EMBL" id="SGPM01000143">
    <property type="protein sequence ID" value="THH29035.1"/>
    <property type="molecule type" value="Genomic_DNA"/>
</dbReference>
<dbReference type="InterPro" id="IPR036396">
    <property type="entry name" value="Cyt_P450_sf"/>
</dbReference>
<name>A0A4S4MT80_9APHY</name>